<dbReference type="Proteomes" id="UP000602284">
    <property type="component" value="Unassembled WGS sequence"/>
</dbReference>
<feature type="domain" description="HD" evidence="2">
    <location>
        <begin position="85"/>
        <end position="207"/>
    </location>
</feature>
<evidence type="ECO:0000259" key="2">
    <source>
        <dbReference type="PROSITE" id="PS51831"/>
    </source>
</evidence>
<protein>
    <submittedName>
        <fullName evidence="4">HD-GYP domain-containing protein</fullName>
    </submittedName>
</protein>
<dbReference type="PROSITE" id="PS51831">
    <property type="entry name" value="HD"/>
    <property type="match status" value="1"/>
</dbReference>
<keyword evidence="1" id="KW-0472">Membrane</keyword>
<dbReference type="InterPro" id="IPR006674">
    <property type="entry name" value="HD_domain"/>
</dbReference>
<evidence type="ECO:0000313" key="5">
    <source>
        <dbReference type="Proteomes" id="UP000602284"/>
    </source>
</evidence>
<dbReference type="NCBIfam" id="TIGR00277">
    <property type="entry name" value="HDIG"/>
    <property type="match status" value="1"/>
</dbReference>
<comment type="caution">
    <text evidence="4">The sequence shown here is derived from an EMBL/GenBank/DDBJ whole genome shotgun (WGS) entry which is preliminary data.</text>
</comment>
<name>A0ABS1J7E6_9BACL</name>
<dbReference type="InterPro" id="IPR037522">
    <property type="entry name" value="HD_GYP_dom"/>
</dbReference>
<dbReference type="CDD" id="cd00077">
    <property type="entry name" value="HDc"/>
    <property type="match status" value="1"/>
</dbReference>
<accession>A0ABS1J7E6</accession>
<dbReference type="PANTHER" id="PTHR45228:SF4">
    <property type="entry name" value="LIPOPROTEIN"/>
    <property type="match status" value="1"/>
</dbReference>
<dbReference type="PROSITE" id="PS51832">
    <property type="entry name" value="HD_GYP"/>
    <property type="match status" value="1"/>
</dbReference>
<keyword evidence="1" id="KW-1133">Transmembrane helix</keyword>
<dbReference type="RefSeq" id="WP_201632130.1">
    <property type="nucleotide sequence ID" value="NZ_JAEQNB010000001.1"/>
</dbReference>
<organism evidence="4 5">
    <name type="scientific">Tumebacillus amylolyticus</name>
    <dbReference type="NCBI Taxonomy" id="2801339"/>
    <lineage>
        <taxon>Bacteria</taxon>
        <taxon>Bacillati</taxon>
        <taxon>Bacillota</taxon>
        <taxon>Bacilli</taxon>
        <taxon>Bacillales</taxon>
        <taxon>Alicyclobacillaceae</taxon>
        <taxon>Tumebacillus</taxon>
    </lineage>
</organism>
<evidence type="ECO:0000256" key="1">
    <source>
        <dbReference type="SAM" id="Phobius"/>
    </source>
</evidence>
<feature type="domain" description="HD-GYP" evidence="3">
    <location>
        <begin position="63"/>
        <end position="258"/>
    </location>
</feature>
<reference evidence="4 5" key="1">
    <citation type="submission" date="2021-01" db="EMBL/GenBank/DDBJ databases">
        <title>Tumebacillus sp. strain ITR2 16S ribosomal RNA gene Genome sequencing and assembly.</title>
        <authorList>
            <person name="Kang M."/>
        </authorList>
    </citation>
    <scope>NUCLEOTIDE SEQUENCE [LARGE SCALE GENOMIC DNA]</scope>
    <source>
        <strain evidence="4 5">ITR2</strain>
    </source>
</reference>
<sequence>MFASRVMYGSLGFMVGALVETADNFINGETRVTVFVLELIVFGVLGMIFGLVLHRSRENNRRIVRSYHTSLEALANAVAAKDDETNGHCKRVVQYSILIGRELGLDKHLMQQLEWGALLHDIGKIAVPDAILKKPGALTEEEWVVMREHPQMGYLMVKNIDFLNEGADVVLHHHERIDGRGYPHQLKSEQIPLLARIFAVADTFDAITSDRPYRKAQSIEHAREEIARHIDTQFCVGCVEAFLRIDSADLIAVQEAAKILDYEAVQLQKLKHIS</sequence>
<keyword evidence="5" id="KW-1185">Reference proteome</keyword>
<feature type="transmembrane region" description="Helical" evidence="1">
    <location>
        <begin position="32"/>
        <end position="53"/>
    </location>
</feature>
<keyword evidence="1" id="KW-0812">Transmembrane</keyword>
<evidence type="ECO:0000259" key="3">
    <source>
        <dbReference type="PROSITE" id="PS51832"/>
    </source>
</evidence>
<dbReference type="EMBL" id="JAEQNB010000001">
    <property type="protein sequence ID" value="MBL0386183.1"/>
    <property type="molecule type" value="Genomic_DNA"/>
</dbReference>
<dbReference type="SMART" id="SM00471">
    <property type="entry name" value="HDc"/>
    <property type="match status" value="1"/>
</dbReference>
<dbReference type="InterPro" id="IPR006675">
    <property type="entry name" value="HDIG_dom"/>
</dbReference>
<dbReference type="Pfam" id="PF13487">
    <property type="entry name" value="HD_5"/>
    <property type="match status" value="1"/>
</dbReference>
<dbReference type="SUPFAM" id="SSF109604">
    <property type="entry name" value="HD-domain/PDEase-like"/>
    <property type="match status" value="1"/>
</dbReference>
<dbReference type="PANTHER" id="PTHR45228">
    <property type="entry name" value="CYCLIC DI-GMP PHOSPHODIESTERASE TM_0186-RELATED"/>
    <property type="match status" value="1"/>
</dbReference>
<evidence type="ECO:0000313" key="4">
    <source>
        <dbReference type="EMBL" id="MBL0386183.1"/>
    </source>
</evidence>
<gene>
    <name evidence="4" type="ORF">JJB07_05895</name>
</gene>
<proteinExistence type="predicted"/>
<dbReference type="InterPro" id="IPR003607">
    <property type="entry name" value="HD/PDEase_dom"/>
</dbReference>
<dbReference type="InterPro" id="IPR052020">
    <property type="entry name" value="Cyclic_di-GMP/3'3'-cGAMP_PDE"/>
</dbReference>
<dbReference type="Gene3D" id="1.10.3210.10">
    <property type="entry name" value="Hypothetical protein af1432"/>
    <property type="match status" value="1"/>
</dbReference>